<feature type="chain" id="PRO_5011455337" evidence="1">
    <location>
        <begin position="40"/>
        <end position="1275"/>
    </location>
</feature>
<dbReference type="Proteomes" id="UP000198748">
    <property type="component" value="Unassembled WGS sequence"/>
</dbReference>
<organism evidence="5 6">
    <name type="scientific">Dyadobacter soli</name>
    <dbReference type="NCBI Taxonomy" id="659014"/>
    <lineage>
        <taxon>Bacteria</taxon>
        <taxon>Pseudomonadati</taxon>
        <taxon>Bacteroidota</taxon>
        <taxon>Cytophagia</taxon>
        <taxon>Cytophagales</taxon>
        <taxon>Spirosomataceae</taxon>
        <taxon>Dyadobacter</taxon>
    </lineage>
</organism>
<dbReference type="InterPro" id="IPR012334">
    <property type="entry name" value="Pectin_lyas_fold"/>
</dbReference>
<keyword evidence="1" id="KW-0732">Signal</keyword>
<evidence type="ECO:0000259" key="3">
    <source>
        <dbReference type="Pfam" id="PF13229"/>
    </source>
</evidence>
<keyword evidence="6" id="KW-1185">Reference proteome</keyword>
<dbReference type="SUPFAM" id="SSF48726">
    <property type="entry name" value="Immunoglobulin"/>
    <property type="match status" value="1"/>
</dbReference>
<dbReference type="OrthoDB" id="1491394at2"/>
<dbReference type="NCBIfam" id="NF041518">
    <property type="entry name" value="choice_anch_Q"/>
    <property type="match status" value="1"/>
</dbReference>
<dbReference type="InterPro" id="IPR013098">
    <property type="entry name" value="Ig_I-set"/>
</dbReference>
<protein>
    <submittedName>
        <fullName evidence="5">Por secretion system C-terminal sorting domain-containing protein</fullName>
    </submittedName>
</protein>
<name>A0A1G7VW15_9BACT</name>
<dbReference type="InterPro" id="IPR059226">
    <property type="entry name" value="Choice_anch_Q_dom"/>
</dbReference>
<dbReference type="InterPro" id="IPR006626">
    <property type="entry name" value="PbH1"/>
</dbReference>
<dbReference type="SUPFAM" id="SSF51126">
    <property type="entry name" value="Pectin lyase-like"/>
    <property type="match status" value="2"/>
</dbReference>
<dbReference type="EMBL" id="FNAN01000021">
    <property type="protein sequence ID" value="SDG63953.1"/>
    <property type="molecule type" value="Genomic_DNA"/>
</dbReference>
<dbReference type="Pfam" id="PF07679">
    <property type="entry name" value="I-set"/>
    <property type="match status" value="1"/>
</dbReference>
<evidence type="ECO:0000313" key="6">
    <source>
        <dbReference type="Proteomes" id="UP000198748"/>
    </source>
</evidence>
<feature type="domain" description="Right handed beta helix" evidence="3">
    <location>
        <begin position="705"/>
        <end position="855"/>
    </location>
</feature>
<dbReference type="AlphaFoldDB" id="A0A1G7VW15"/>
<evidence type="ECO:0000256" key="1">
    <source>
        <dbReference type="SAM" id="SignalP"/>
    </source>
</evidence>
<dbReference type="InterPro" id="IPR011050">
    <property type="entry name" value="Pectin_lyase_fold/virulence"/>
</dbReference>
<dbReference type="NCBIfam" id="TIGR04183">
    <property type="entry name" value="Por_Secre_tail"/>
    <property type="match status" value="1"/>
</dbReference>
<dbReference type="Gene3D" id="2.160.20.10">
    <property type="entry name" value="Single-stranded right-handed beta-helix, Pectin lyase-like"/>
    <property type="match status" value="2"/>
</dbReference>
<reference evidence="6" key="1">
    <citation type="submission" date="2016-10" db="EMBL/GenBank/DDBJ databases">
        <authorList>
            <person name="Varghese N."/>
            <person name="Submissions S."/>
        </authorList>
    </citation>
    <scope>NUCLEOTIDE SEQUENCE [LARGE SCALE GENOMIC DNA]</scope>
    <source>
        <strain evidence="6">DSM 25329</strain>
    </source>
</reference>
<dbReference type="InterPro" id="IPR036179">
    <property type="entry name" value="Ig-like_dom_sf"/>
</dbReference>
<feature type="signal peptide" evidence="1">
    <location>
        <begin position="1"/>
        <end position="39"/>
    </location>
</feature>
<evidence type="ECO:0000313" key="5">
    <source>
        <dbReference type="EMBL" id="SDG63953.1"/>
    </source>
</evidence>
<evidence type="ECO:0000259" key="4">
    <source>
        <dbReference type="Pfam" id="PF18962"/>
    </source>
</evidence>
<sequence length="1275" mass="131501">MREGSLITYTMMKISTSFFLHRVLAMLLLSASVQLNAHANTFNVTQTTDGNDPSQLRGAILAADALGGGPHTINVPAGTYNLTLGTIEFGNNAQNISIIGTGPGSTVINMTTTMQGRIFFINSSGTVSGVTTTISGIKFTGGKNSDSYGGGAILCGGPGNVTNITNCTFEGNVAEVLGGGALSMAGGGALTVDNCTFHDNKILSTTDNATGGAILISYYNSTITTTGSATITNSTFTNNLATSGYFTYGGAIGLRAVYSASSPSFYTKIEKNKFLDNSTGMTTNSEGGAISVISSFAVDINYNVFTGNKLGNSVKDALSVRKSVDGAVNATNNWWGCNTDPQAGGTCSEPAYIVDGLGTATLTTNPWLVLKPAVDNASLCVPSASQTTVTGSFLNNSAGSSVALSNLSQLIGLPVSFSAVNGNISNAQASIQADGKATATYTASGAGNGSANVMVGYLTNADPTGRVAITTGALPNITSSPEKVTTCPGTSSVNFSVTASSTTTMSYQWYNGDTPLMNNARYSGVNSATLTVHNIIVGDHGGQYKVKITNACGDIFSTAVGLNVLVGRLYVAEGASGEGSGWGDALGDLSNALNIAAGCPGITEIWVKKGTYKPSGQPYNLNLGGARHNAFYLISNVSIYGGFKGDETQLSARNAGAHQTVLSGDIGSAGDADNSYHVIVAVNTNLAARLDGFIVRDGNADGTGLSASISGVPVDATGGGGIALYSSSPTIANCVFTNNKANNGGGILLFGDGTAPTISQCVISDNSGTSGGGGIFNGFNSEATIQHCTVARNTSTVEGAGIYNMLLSTPSILNTVVWGNSGQAPAGIYDLISTPVVAHSIVQDGHSGTGVVNTDALFVAQSDPDGADNQWMTADDGLRLSPCSPGINAGLFAGNIPPTDILGLSRVFDVTADMGAYELQSYRDGSSLSVNGDAVSQAIVAGTSNGFLVSGCRVIAQVTPSGPAPVSGSVQAKTFVEGGVITTEAVKFVQRHYEILPADNAGSATARIKLFFLQSEFDAFNSTAGGIQLPTSPSDGTGKANLLVVQYHGTSATGQPGSYSGNVTTINPDDNDISWNSDLNRWEIAFDVTGFSGFFVSNVDPLPLTLVSFKAEKVENTTQLEWLTAEEFNTSHFEIHRSSDARHWEILPGQPAATGSGGHRYFATDYHPQAGLNYYRLKMVDLDGSYALSQIVAADHGNGLQMQVYPNPVTTLLQLEMTGADSGNATLTNTNGVVVVRKELRNGRVELPVVNLAKGIYVLRVQTGSAIHTKKVAIE</sequence>
<dbReference type="Pfam" id="PF18962">
    <property type="entry name" value="Por_Secre_tail"/>
    <property type="match status" value="1"/>
</dbReference>
<dbReference type="InterPro" id="IPR013783">
    <property type="entry name" value="Ig-like_fold"/>
</dbReference>
<dbReference type="Pfam" id="PF13229">
    <property type="entry name" value="Beta_helix"/>
    <property type="match status" value="1"/>
</dbReference>
<dbReference type="STRING" id="659014.SAMN04487996_12126"/>
<dbReference type="SMART" id="SM00710">
    <property type="entry name" value="PbH1"/>
    <property type="match status" value="9"/>
</dbReference>
<feature type="domain" description="Immunoglobulin I-set" evidence="2">
    <location>
        <begin position="475"/>
        <end position="558"/>
    </location>
</feature>
<dbReference type="InterPro" id="IPR026444">
    <property type="entry name" value="Secre_tail"/>
</dbReference>
<feature type="domain" description="Secretion system C-terminal sorting" evidence="4">
    <location>
        <begin position="1204"/>
        <end position="1274"/>
    </location>
</feature>
<accession>A0A1G7VW15</accession>
<dbReference type="PANTHER" id="PTHR11319:SF35">
    <property type="entry name" value="OUTER MEMBRANE PROTEIN PMPC-RELATED"/>
    <property type="match status" value="1"/>
</dbReference>
<proteinExistence type="predicted"/>
<dbReference type="InterPro" id="IPR039448">
    <property type="entry name" value="Beta_helix"/>
</dbReference>
<gene>
    <name evidence="5" type="ORF">SAMN04487996_12126</name>
</gene>
<dbReference type="PANTHER" id="PTHR11319">
    <property type="entry name" value="G PROTEIN-COUPLED RECEPTOR-RELATED"/>
    <property type="match status" value="1"/>
</dbReference>
<dbReference type="Gene3D" id="2.60.40.10">
    <property type="entry name" value="Immunoglobulins"/>
    <property type="match status" value="1"/>
</dbReference>
<evidence type="ECO:0000259" key="2">
    <source>
        <dbReference type="Pfam" id="PF07679"/>
    </source>
</evidence>